<dbReference type="SMART" id="SM00913">
    <property type="entry name" value="IBN_N"/>
    <property type="match status" value="1"/>
</dbReference>
<reference evidence="8" key="1">
    <citation type="submission" date="2022-07" db="EMBL/GenBank/DDBJ databases">
        <title>Phylogenomic reconstructions and comparative analyses of Kickxellomycotina fungi.</title>
        <authorList>
            <person name="Reynolds N.K."/>
            <person name="Stajich J.E."/>
            <person name="Barry K."/>
            <person name="Grigoriev I.V."/>
            <person name="Crous P."/>
            <person name="Smith M.E."/>
        </authorList>
    </citation>
    <scope>NUCLEOTIDE SEQUENCE</scope>
    <source>
        <strain evidence="8">NRRL 3115</strain>
    </source>
</reference>
<dbReference type="GO" id="GO:0005635">
    <property type="term" value="C:nuclear envelope"/>
    <property type="evidence" value="ECO:0007669"/>
    <property type="project" value="TreeGrafter"/>
</dbReference>
<keyword evidence="5" id="KW-0539">Nucleus</keyword>
<dbReference type="InterPro" id="IPR058669">
    <property type="entry name" value="TPR_IPO7/11-like"/>
</dbReference>
<dbReference type="Gene3D" id="1.25.10.10">
    <property type="entry name" value="Leucine-rich Repeat Variant"/>
    <property type="match status" value="1"/>
</dbReference>
<evidence type="ECO:0000256" key="1">
    <source>
        <dbReference type="ARBA" id="ARBA00004123"/>
    </source>
</evidence>
<proteinExistence type="inferred from homology"/>
<dbReference type="PANTHER" id="PTHR10997:SF9">
    <property type="entry name" value="IMPORTIN-9"/>
    <property type="match status" value="1"/>
</dbReference>
<dbReference type="GO" id="GO:0005829">
    <property type="term" value="C:cytosol"/>
    <property type="evidence" value="ECO:0007669"/>
    <property type="project" value="TreeGrafter"/>
</dbReference>
<dbReference type="AlphaFoldDB" id="A0A9W8G8W5"/>
<dbReference type="EMBL" id="JANBTW010000022">
    <property type="protein sequence ID" value="KAJ2678262.1"/>
    <property type="molecule type" value="Genomic_DNA"/>
</dbReference>
<evidence type="ECO:0000313" key="9">
    <source>
        <dbReference type="Proteomes" id="UP001151518"/>
    </source>
</evidence>
<dbReference type="OrthoDB" id="431626at2759"/>
<evidence type="ECO:0000256" key="5">
    <source>
        <dbReference type="ARBA" id="ARBA00023242"/>
    </source>
</evidence>
<dbReference type="Proteomes" id="UP001151518">
    <property type="component" value="Unassembled WGS sequence"/>
</dbReference>
<feature type="region of interest" description="Disordered" evidence="6">
    <location>
        <begin position="948"/>
        <end position="973"/>
    </location>
</feature>
<dbReference type="Pfam" id="PF03810">
    <property type="entry name" value="IBN_N"/>
    <property type="match status" value="1"/>
</dbReference>
<comment type="subcellular location">
    <subcellularLocation>
        <location evidence="1">Nucleus</location>
    </subcellularLocation>
</comment>
<dbReference type="PANTHER" id="PTHR10997">
    <property type="entry name" value="IMPORTIN-7, 8, 11"/>
    <property type="match status" value="1"/>
</dbReference>
<dbReference type="InterPro" id="IPR016024">
    <property type="entry name" value="ARM-type_fold"/>
</dbReference>
<evidence type="ECO:0000256" key="6">
    <source>
        <dbReference type="SAM" id="MobiDB-lite"/>
    </source>
</evidence>
<dbReference type="InterPro" id="IPR001494">
    <property type="entry name" value="Importin-beta_N"/>
</dbReference>
<evidence type="ECO:0000256" key="2">
    <source>
        <dbReference type="ARBA" id="ARBA00007991"/>
    </source>
</evidence>
<dbReference type="Pfam" id="PF25018">
    <property type="entry name" value="HEAT_IPO9_c"/>
    <property type="match status" value="1"/>
</dbReference>
<evidence type="ECO:0000313" key="8">
    <source>
        <dbReference type="EMBL" id="KAJ2678262.1"/>
    </source>
</evidence>
<evidence type="ECO:0000256" key="4">
    <source>
        <dbReference type="ARBA" id="ARBA00022927"/>
    </source>
</evidence>
<evidence type="ECO:0000256" key="3">
    <source>
        <dbReference type="ARBA" id="ARBA00022448"/>
    </source>
</evidence>
<dbReference type="PROSITE" id="PS50166">
    <property type="entry name" value="IMPORTIN_B_NT"/>
    <property type="match status" value="1"/>
</dbReference>
<dbReference type="InterPro" id="IPR056840">
    <property type="entry name" value="HEAT_IPO9_central"/>
</dbReference>
<comment type="similarity">
    <text evidence="2">Belongs to the importin beta family.</text>
</comment>
<gene>
    <name evidence="8" type="ORF">GGI25_002434</name>
</gene>
<sequence length="1054" mass="115574">MEHNIFEALQGSLSAEANTRIHSELVLKQLELEPSFSPAVVNVALASEVELPIRQAAVVQLRGYVSRHWSIGSAKYEPGPIPDQQIKCQVRERVFSLLVSEDRKLCTASAAVVASMAKYDWPDEWPQLFSQLVDLLHTNNRDQTHAAMCVFSEWVNSDMSEQHIEQIGILLPELQRIFVSSSGYATSTRAMAIRVFSDCIEIISNMSSAQRAFVDTHAPPILKEWMGPILDMFKQPVVNDGTESNIPLKAECVKAVVKAMEGFPKHMLPYNASILEVLWLELKQLQNLFVHAFVYEGSEHSELATNMLMFCEEDEGNACSIDNYLLGIFEWLAKAVESKSMRKYFVTKSEDDASVVVPTPFLSQLCVSLMSYAQITTEMLEDWADDMDLFVADEDEEGYRFNVRVSVQELVQTLDMAFSQQLSAALGCAARERSEIAKQWRRDQNNNWWLVSEAMLWTIGLVAESIVEQYESGKLGDQFNLGTLFESDVWPLTQSASFPFGQGRAFVFASNFAKALPPNIATSFVAAACNAVADTQLHPAVRLSAVRATSNFCSDLPEDVAKPQQAAFINGLATVIPQLSEDSAHIALDALHAAIQVDQGVAASLEPIISQMAMGVWQKYPGDVLLTSIVIDIVEDMAGNSQASEAFARRALPIIGSAITQSTDGMVTSSGIDLLAGLVKGSSSPMPEGYTDAVFPSLMHVLSTSSDSEVLQSGQSCLKYFVQKDAERIAKWRDNNGVTGLEHIIRFVAVLLSPDASESAALFVGDLVAKIVQKCTSFIGGDILADLIQVVTARLATARTSSFCSSLIPLYAQLFTQHPAEVVDLLNKMNFGSQSGLHIVLSAWFKNYLDVQGYYSRKVSAVALTRLFLLGDPRVNDFVTQGDLVPNAANNGKIVTRSISRVNPDQYTQIPAAAKIVKLLLAEVDMDVESMFARASGAGLNAVVDNVDLGNDDGSDDEDWEDDGDYASQGGPGAVDKYSYLSGLVDTAIDLDEEDDDDDDEDVLADPIYSQDLNEALGSFMRQVVQSNQNGFHERIEPTLTAKEKDILGKMCVN</sequence>
<dbReference type="InterPro" id="IPR011989">
    <property type="entry name" value="ARM-like"/>
</dbReference>
<dbReference type="SUPFAM" id="SSF48371">
    <property type="entry name" value="ARM repeat"/>
    <property type="match status" value="1"/>
</dbReference>
<name>A0A9W8G8W5_9FUNG</name>
<feature type="compositionally biased region" description="Acidic residues" evidence="6">
    <location>
        <begin position="950"/>
        <end position="965"/>
    </location>
</feature>
<organism evidence="8 9">
    <name type="scientific">Coemansia spiralis</name>
    <dbReference type="NCBI Taxonomy" id="417178"/>
    <lineage>
        <taxon>Eukaryota</taxon>
        <taxon>Fungi</taxon>
        <taxon>Fungi incertae sedis</taxon>
        <taxon>Zoopagomycota</taxon>
        <taxon>Kickxellomycotina</taxon>
        <taxon>Kickxellomycetes</taxon>
        <taxon>Kickxellales</taxon>
        <taxon>Kickxellaceae</taxon>
        <taxon>Coemansia</taxon>
    </lineage>
</organism>
<keyword evidence="3" id="KW-0813">Transport</keyword>
<protein>
    <recommendedName>
        <fullName evidence="7">Importin N-terminal domain-containing protein</fullName>
    </recommendedName>
</protein>
<comment type="caution">
    <text evidence="8">The sequence shown here is derived from an EMBL/GenBank/DDBJ whole genome shotgun (WGS) entry which is preliminary data.</text>
</comment>
<dbReference type="GO" id="GO:0006606">
    <property type="term" value="P:protein import into nucleus"/>
    <property type="evidence" value="ECO:0007669"/>
    <property type="project" value="TreeGrafter"/>
</dbReference>
<accession>A0A9W8G8W5</accession>
<keyword evidence="4" id="KW-0653">Protein transport</keyword>
<evidence type="ECO:0000259" key="7">
    <source>
        <dbReference type="PROSITE" id="PS50166"/>
    </source>
</evidence>
<feature type="domain" description="Importin N-terminal" evidence="7">
    <location>
        <begin position="23"/>
        <end position="100"/>
    </location>
</feature>
<dbReference type="Pfam" id="PF25758">
    <property type="entry name" value="TPR_IPO11"/>
    <property type="match status" value="1"/>
</dbReference>
<dbReference type="GO" id="GO:0031267">
    <property type="term" value="F:small GTPase binding"/>
    <property type="evidence" value="ECO:0007669"/>
    <property type="project" value="InterPro"/>
</dbReference>